<organism evidence="3 4">
    <name type="scientific">Chlamydia pneumoniae</name>
    <name type="common">Chlamydophila pneumoniae</name>
    <dbReference type="NCBI Taxonomy" id="83558"/>
    <lineage>
        <taxon>Bacteria</taxon>
        <taxon>Pseudomonadati</taxon>
        <taxon>Chlamydiota</taxon>
        <taxon>Chlamydiia</taxon>
        <taxon>Chlamydiales</taxon>
        <taxon>Chlamydiaceae</taxon>
        <taxon>Chlamydia/Chlamydophila group</taxon>
        <taxon>Chlamydia</taxon>
    </lineage>
</organism>
<evidence type="ECO:0000259" key="2">
    <source>
        <dbReference type="PROSITE" id="PS51154"/>
    </source>
</evidence>
<dbReference type="SUPFAM" id="SSF52949">
    <property type="entry name" value="Macro domain-like"/>
    <property type="match status" value="1"/>
</dbReference>
<keyword evidence="1" id="KW-1133">Transmembrane helix</keyword>
<feature type="domain" description="Macro" evidence="2">
    <location>
        <begin position="159"/>
        <end position="371"/>
    </location>
</feature>
<evidence type="ECO:0000313" key="3">
    <source>
        <dbReference type="EMBL" id="AAP98313.1"/>
    </source>
</evidence>
<dbReference type="SMART" id="SM00506">
    <property type="entry name" value="A1pp"/>
    <property type="match status" value="1"/>
</dbReference>
<dbReference type="Proteomes" id="UP000000424">
    <property type="component" value="Chromosome"/>
</dbReference>
<gene>
    <name evidence="3" type="ordered locus">CpB0382</name>
</gene>
<accession>A0ABN3YRI8</accession>
<sequence>MSTTEPNLTNVNLTMLISSESMPTQLASHKLKGLDLVAFILIIGIAVSSGTAAIILGIPLLFILTALAVLAFSILLYFLLREPKSPISVTHQPTPIIKDTDLPPVPPLALTPVPTEAVLEEPPLPSPRTHQTLLQENWDRIPDLQANTDMPFIAADNQTGYAWHLKNSNLTLISTLGPIEKPRYKTQGIVMIVNAATPNMANNVKGTSLALAKATSVRCWENSKKSPDPLRSKQPLQLGECRSAKWENLNGTTNAGKAGLPQFLGQLLGPKASDYNYNPNDAFTFCRQAYLNCLNEAKRRKTTVVQLPLLSSHFPGSPKDEETTSLRLQWIDGVKLALIDALQTFGSEAENQNQPWVIILTTLARHPLITP</sequence>
<proteinExistence type="predicted"/>
<dbReference type="InterPro" id="IPR043472">
    <property type="entry name" value="Macro_dom-like"/>
</dbReference>
<dbReference type="InterPro" id="IPR002589">
    <property type="entry name" value="Macro_dom"/>
</dbReference>
<dbReference type="GeneID" id="45050417"/>
<feature type="transmembrane region" description="Helical" evidence="1">
    <location>
        <begin position="36"/>
        <end position="55"/>
    </location>
</feature>
<dbReference type="PROSITE" id="PS51154">
    <property type="entry name" value="MACRO"/>
    <property type="match status" value="1"/>
</dbReference>
<protein>
    <recommendedName>
        <fullName evidence="2">Macro domain-containing protein</fullName>
    </recommendedName>
</protein>
<keyword evidence="1" id="KW-0472">Membrane</keyword>
<name>A0ABN3YRI8_CHLPN</name>
<dbReference type="Gene3D" id="3.40.220.10">
    <property type="entry name" value="Leucine Aminopeptidase, subunit E, domain 1"/>
    <property type="match status" value="1"/>
</dbReference>
<dbReference type="EMBL" id="AE009440">
    <property type="protein sequence ID" value="AAP98313.1"/>
    <property type="molecule type" value="Genomic_DNA"/>
</dbReference>
<dbReference type="RefSeq" id="WP_010883013.1">
    <property type="nucleotide sequence ID" value="NC_005043.1"/>
</dbReference>
<evidence type="ECO:0000313" key="4">
    <source>
        <dbReference type="Proteomes" id="UP000000424"/>
    </source>
</evidence>
<keyword evidence="4" id="KW-1185">Reference proteome</keyword>
<keyword evidence="1" id="KW-0812">Transmembrane</keyword>
<feature type="transmembrane region" description="Helical" evidence="1">
    <location>
        <begin position="61"/>
        <end position="80"/>
    </location>
</feature>
<evidence type="ECO:0000256" key="1">
    <source>
        <dbReference type="SAM" id="Phobius"/>
    </source>
</evidence>
<reference evidence="3" key="1">
    <citation type="submission" date="2002-05" db="EMBL/GenBank/DDBJ databases">
        <title>The genome sequence of Chlamydia pneumoniae TW183 and comparison with other Chlamydia strains based on whole genome sequence analysis.</title>
        <authorList>
            <person name="Geng M.M."/>
            <person name="Schuhmacher A."/>
            <person name="Muehldorfer I."/>
            <person name="Bensch K.W."/>
            <person name="Schaefer K.P."/>
            <person name="Schneider S."/>
            <person name="Pohl T."/>
            <person name="Essig A."/>
            <person name="Marre R."/>
            <person name="Melchers K."/>
        </authorList>
    </citation>
    <scope>NUCLEOTIDE SEQUENCE [LARGE SCALE GENOMIC DNA]</scope>
    <source>
        <strain evidence="3">TW-183</strain>
    </source>
</reference>